<keyword evidence="4 5" id="KW-0472">Membrane</keyword>
<feature type="domain" description="EamA" evidence="6">
    <location>
        <begin position="149"/>
        <end position="279"/>
    </location>
</feature>
<feature type="transmembrane region" description="Helical" evidence="5">
    <location>
        <begin position="178"/>
        <end position="197"/>
    </location>
</feature>
<feature type="transmembrane region" description="Helical" evidence="5">
    <location>
        <begin position="70"/>
        <end position="92"/>
    </location>
</feature>
<dbReference type="Proteomes" id="UP000325187">
    <property type="component" value="Unassembled WGS sequence"/>
</dbReference>
<evidence type="ECO:0000259" key="6">
    <source>
        <dbReference type="Pfam" id="PF00892"/>
    </source>
</evidence>
<dbReference type="InterPro" id="IPR050638">
    <property type="entry name" value="AA-Vitamin_Transporters"/>
</dbReference>
<proteinExistence type="predicted"/>
<evidence type="ECO:0000256" key="2">
    <source>
        <dbReference type="ARBA" id="ARBA00022692"/>
    </source>
</evidence>
<feature type="transmembrane region" description="Helical" evidence="5">
    <location>
        <begin position="236"/>
        <end position="256"/>
    </location>
</feature>
<dbReference type="PANTHER" id="PTHR32322">
    <property type="entry name" value="INNER MEMBRANE TRANSPORTER"/>
    <property type="match status" value="1"/>
</dbReference>
<dbReference type="Pfam" id="PF00892">
    <property type="entry name" value="EamA"/>
    <property type="match status" value="1"/>
</dbReference>
<keyword evidence="2 5" id="KW-0812">Transmembrane</keyword>
<dbReference type="GO" id="GO:0016020">
    <property type="term" value="C:membrane"/>
    <property type="evidence" value="ECO:0007669"/>
    <property type="project" value="UniProtKB-SubCell"/>
</dbReference>
<keyword evidence="8" id="KW-1185">Reference proteome</keyword>
<comment type="caution">
    <text evidence="7">The sequence shown here is derived from an EMBL/GenBank/DDBJ whole genome shotgun (WGS) entry which is preliminary data.</text>
</comment>
<dbReference type="EMBL" id="BKCM01000003">
    <property type="protein sequence ID" value="GER00297.1"/>
    <property type="molecule type" value="Genomic_DNA"/>
</dbReference>
<evidence type="ECO:0000313" key="8">
    <source>
        <dbReference type="Proteomes" id="UP000325187"/>
    </source>
</evidence>
<feature type="transmembrane region" description="Helical" evidence="5">
    <location>
        <begin position="98"/>
        <end position="118"/>
    </location>
</feature>
<dbReference type="InterPro" id="IPR000620">
    <property type="entry name" value="EamA_dom"/>
</dbReference>
<feature type="transmembrane region" description="Helical" evidence="5">
    <location>
        <begin position="209"/>
        <end position="229"/>
    </location>
</feature>
<dbReference type="RefSeq" id="WP_150001952.1">
    <property type="nucleotide sequence ID" value="NZ_BKCM01000003.1"/>
</dbReference>
<accession>A0A5A7MWT2</accession>
<evidence type="ECO:0000256" key="3">
    <source>
        <dbReference type="ARBA" id="ARBA00022989"/>
    </source>
</evidence>
<gene>
    <name evidence="7" type="ORF">JCM17845_09200</name>
</gene>
<reference evidence="7 8" key="1">
    <citation type="submission" date="2019-09" db="EMBL/GenBank/DDBJ databases">
        <title>NBRP : Genome information of microbial organism related human and environment.</title>
        <authorList>
            <person name="Hattori M."/>
            <person name="Oshima K."/>
            <person name="Inaba H."/>
            <person name="Suda W."/>
            <person name="Sakamoto M."/>
            <person name="Iino T."/>
            <person name="Kitahara M."/>
            <person name="Oshida Y."/>
            <person name="Iida T."/>
            <person name="Kudo T."/>
            <person name="Itoh T."/>
            <person name="Ohkuma M."/>
        </authorList>
    </citation>
    <scope>NUCLEOTIDE SEQUENCE [LARGE SCALE GENOMIC DNA]</scope>
    <source>
        <strain evidence="7 8">Mie-1</strain>
    </source>
</reference>
<feature type="transmembrane region" description="Helical" evidence="5">
    <location>
        <begin position="39"/>
        <end position="58"/>
    </location>
</feature>
<feature type="transmembrane region" description="Helical" evidence="5">
    <location>
        <begin position="125"/>
        <end position="143"/>
    </location>
</feature>
<keyword evidence="3 5" id="KW-1133">Transmembrane helix</keyword>
<evidence type="ECO:0000256" key="5">
    <source>
        <dbReference type="SAM" id="Phobius"/>
    </source>
</evidence>
<evidence type="ECO:0000256" key="1">
    <source>
        <dbReference type="ARBA" id="ARBA00004141"/>
    </source>
</evidence>
<dbReference type="AlphaFoldDB" id="A0A5A7MWT2"/>
<comment type="subcellular location">
    <subcellularLocation>
        <location evidence="1">Membrane</location>
        <topology evidence="1">Multi-pass membrane protein</topology>
    </subcellularLocation>
</comment>
<evidence type="ECO:0000256" key="4">
    <source>
        <dbReference type="ARBA" id="ARBA00023136"/>
    </source>
</evidence>
<name>A0A5A7MWT2_9PROT</name>
<feature type="transmembrane region" description="Helical" evidence="5">
    <location>
        <begin position="262"/>
        <end position="280"/>
    </location>
</feature>
<dbReference type="InterPro" id="IPR037185">
    <property type="entry name" value="EmrE-like"/>
</dbReference>
<dbReference type="SUPFAM" id="SSF103481">
    <property type="entry name" value="Multidrug resistance efflux transporter EmrE"/>
    <property type="match status" value="2"/>
</dbReference>
<sequence>MRSSQPRVFFGTLVTLIAFAANSVLCRMALQQEALSPATFTGLRLLSGAVMLALLMGLRPQGWSQMRTHLSVSSACALLVYAAAFSYAYIVLDTGTGALIAFAAVQLSMIGGAVMAGARLTKQEWLGGVIAMGGLTWFLLPGATAPNPFGAVLMGISGLAWGVYSLKGGKSRNPVAATAGNFIVATVVALPVLFLLGDMGDISTNGAGLAIASGAVTSGLGYAIWYAVLPLMRPHIAAISQLSVPLIATLGGVLFVGETISLRFAIASLIVLGGLMLVVMNRRAVHKA</sequence>
<feature type="transmembrane region" description="Helical" evidence="5">
    <location>
        <begin position="149"/>
        <end position="166"/>
    </location>
</feature>
<dbReference type="PANTHER" id="PTHR32322:SF9">
    <property type="entry name" value="AMINO-ACID METABOLITE EFFLUX PUMP-RELATED"/>
    <property type="match status" value="1"/>
</dbReference>
<protein>
    <recommendedName>
        <fullName evidence="6">EamA domain-containing protein</fullName>
    </recommendedName>
</protein>
<organism evidence="7 8">
    <name type="scientific">Iodidimonas gelatinilytica</name>
    <dbReference type="NCBI Taxonomy" id="1236966"/>
    <lineage>
        <taxon>Bacteria</taxon>
        <taxon>Pseudomonadati</taxon>
        <taxon>Pseudomonadota</taxon>
        <taxon>Alphaproteobacteria</taxon>
        <taxon>Iodidimonadales</taxon>
        <taxon>Iodidimonadaceae</taxon>
        <taxon>Iodidimonas</taxon>
    </lineage>
</organism>
<evidence type="ECO:0000313" key="7">
    <source>
        <dbReference type="EMBL" id="GER00297.1"/>
    </source>
</evidence>